<protein>
    <submittedName>
        <fullName evidence="2">Uncharacterized protein</fullName>
    </submittedName>
</protein>
<reference evidence="2 3" key="1">
    <citation type="submission" date="2010-05" db="EMBL/GenBank/DDBJ databases">
        <title>The Genome Sequence of Thecamonas trahens ATCC 50062.</title>
        <authorList>
            <consortium name="The Broad Institute Genome Sequencing Platform"/>
            <person name="Russ C."/>
            <person name="Cuomo C."/>
            <person name="Shea T."/>
            <person name="Young S.K."/>
            <person name="Zeng Q."/>
            <person name="Koehrsen M."/>
            <person name="Haas B."/>
            <person name="Borodovsky M."/>
            <person name="Guigo R."/>
            <person name="Alvarado L."/>
            <person name="Berlin A."/>
            <person name="Bochicchio J."/>
            <person name="Borenstein D."/>
            <person name="Chapman S."/>
            <person name="Chen Z."/>
            <person name="Freedman E."/>
            <person name="Gellesch M."/>
            <person name="Goldberg J."/>
            <person name="Griggs A."/>
            <person name="Gujja S."/>
            <person name="Heilman E."/>
            <person name="Heiman D."/>
            <person name="Hepburn T."/>
            <person name="Howarth C."/>
            <person name="Jen D."/>
            <person name="Larson L."/>
            <person name="Mehta T."/>
            <person name="Park D."/>
            <person name="Pearson M."/>
            <person name="Roberts A."/>
            <person name="Saif S."/>
            <person name="Shenoy N."/>
            <person name="Sisk P."/>
            <person name="Stolte C."/>
            <person name="Sykes S."/>
            <person name="Thomson T."/>
            <person name="Walk T."/>
            <person name="White J."/>
            <person name="Yandava C."/>
            <person name="Burger G."/>
            <person name="Gray M.W."/>
            <person name="Holland P.W.H."/>
            <person name="King N."/>
            <person name="Lang F.B.F."/>
            <person name="Roger A.J."/>
            <person name="Ruiz-Trillo I."/>
            <person name="Lander E."/>
            <person name="Nusbaum C."/>
        </authorList>
    </citation>
    <scope>NUCLEOTIDE SEQUENCE [LARGE SCALE GENOMIC DNA]</scope>
    <source>
        <strain evidence="2 3">ATCC 50062</strain>
    </source>
</reference>
<name>A0A0L0D3S1_THETB</name>
<organism evidence="2 3">
    <name type="scientific">Thecamonas trahens ATCC 50062</name>
    <dbReference type="NCBI Taxonomy" id="461836"/>
    <lineage>
        <taxon>Eukaryota</taxon>
        <taxon>Apusozoa</taxon>
        <taxon>Apusomonadida</taxon>
        <taxon>Apusomonadidae</taxon>
        <taxon>Thecamonas</taxon>
    </lineage>
</organism>
<feature type="compositionally biased region" description="Basic residues" evidence="1">
    <location>
        <begin position="311"/>
        <end position="320"/>
    </location>
</feature>
<feature type="non-terminal residue" evidence="2">
    <location>
        <position position="1"/>
    </location>
</feature>
<evidence type="ECO:0000256" key="1">
    <source>
        <dbReference type="SAM" id="MobiDB-lite"/>
    </source>
</evidence>
<evidence type="ECO:0000313" key="3">
    <source>
        <dbReference type="Proteomes" id="UP000054408"/>
    </source>
</evidence>
<dbReference type="RefSeq" id="XP_013752571.1">
    <property type="nucleotide sequence ID" value="XM_013897117.1"/>
</dbReference>
<feature type="region of interest" description="Disordered" evidence="1">
    <location>
        <begin position="310"/>
        <end position="334"/>
    </location>
</feature>
<sequence>RARRKRGGPVLEPEARGLLETYLGTGIRDPELDVMAEQLAAFDRKLARLAATRASVLGAFSKGVASLTAHDSGFRPSRAYSAARQVRDGDGSSALPSSAGSRLRLVDALSSDSYYSEPLWSDEPVWSGSCDSSDYGAWLEARREREVLSKRRRRRRTSHGGRVREAAAADPATRRAHLRRSLAAARKRRSPASPAGRGRRLPRFPRHVKLPASVLASAGICRSDSCTNSGSATDDAAALLSPMEARRAANRKTRRARRAKVLAKVDAFLDADSSSSSGIHGLLDEHLTLAQIRDIADGGPRAHRAVVAARSHQRIPRPHPSHAQMRAWADSDSS</sequence>
<evidence type="ECO:0000313" key="2">
    <source>
        <dbReference type="EMBL" id="KNC46992.1"/>
    </source>
</evidence>
<dbReference type="GeneID" id="25569497"/>
<proteinExistence type="predicted"/>
<feature type="region of interest" description="Disordered" evidence="1">
    <location>
        <begin position="148"/>
        <end position="204"/>
    </location>
</feature>
<accession>A0A0L0D3S1</accession>
<feature type="compositionally biased region" description="Basic residues" evidence="1">
    <location>
        <begin position="174"/>
        <end position="190"/>
    </location>
</feature>
<feature type="compositionally biased region" description="Basic residues" evidence="1">
    <location>
        <begin position="150"/>
        <end position="161"/>
    </location>
</feature>
<dbReference type="Proteomes" id="UP000054408">
    <property type="component" value="Unassembled WGS sequence"/>
</dbReference>
<keyword evidence="3" id="KW-1185">Reference proteome</keyword>
<dbReference type="AlphaFoldDB" id="A0A0L0D3S1"/>
<gene>
    <name evidence="2" type="ORF">AMSG_11582</name>
</gene>
<dbReference type="EMBL" id="GL349561">
    <property type="protein sequence ID" value="KNC46992.1"/>
    <property type="molecule type" value="Genomic_DNA"/>
</dbReference>